<name>A0A4V3A2S4_9LACO</name>
<accession>A0A4V3A2S4</accession>
<dbReference type="PROSITE" id="PS50893">
    <property type="entry name" value="ABC_TRANSPORTER_2"/>
    <property type="match status" value="1"/>
</dbReference>
<dbReference type="InterPro" id="IPR003593">
    <property type="entry name" value="AAA+_ATPase"/>
</dbReference>
<dbReference type="SMART" id="SM00382">
    <property type="entry name" value="AAA"/>
    <property type="match status" value="1"/>
</dbReference>
<dbReference type="GO" id="GO:0016887">
    <property type="term" value="F:ATP hydrolysis activity"/>
    <property type="evidence" value="ECO:0007669"/>
    <property type="project" value="InterPro"/>
</dbReference>
<organism evidence="5 6">
    <name type="scientific">Companilactobacillus farciminis</name>
    <dbReference type="NCBI Taxonomy" id="1612"/>
    <lineage>
        <taxon>Bacteria</taxon>
        <taxon>Bacillati</taxon>
        <taxon>Bacillota</taxon>
        <taxon>Bacilli</taxon>
        <taxon>Lactobacillales</taxon>
        <taxon>Lactobacillaceae</taxon>
        <taxon>Companilactobacillus</taxon>
    </lineage>
</organism>
<keyword evidence="6" id="KW-1185">Reference proteome</keyword>
<evidence type="ECO:0000256" key="2">
    <source>
        <dbReference type="ARBA" id="ARBA00022741"/>
    </source>
</evidence>
<evidence type="ECO:0000313" key="6">
    <source>
        <dbReference type="Proteomes" id="UP000295257"/>
    </source>
</evidence>
<dbReference type="Pfam" id="PF00005">
    <property type="entry name" value="ABC_tran"/>
    <property type="match status" value="1"/>
</dbReference>
<dbReference type="InterPro" id="IPR003439">
    <property type="entry name" value="ABC_transporter-like_ATP-bd"/>
</dbReference>
<dbReference type="CDD" id="cd03230">
    <property type="entry name" value="ABC_DR_subfamily_A"/>
    <property type="match status" value="1"/>
</dbReference>
<reference evidence="5 6" key="1">
    <citation type="journal article" date="2019" name="Appl. Microbiol. Biotechnol.">
        <title>Uncovering carbohydrate metabolism through a genotype-phenotype association study of 56 lactic acid bacteria genomes.</title>
        <authorList>
            <person name="Buron-Moles G."/>
            <person name="Chailyan A."/>
            <person name="Dolejs I."/>
            <person name="Forster J."/>
            <person name="Miks M.H."/>
        </authorList>
    </citation>
    <scope>NUCLEOTIDE SEQUENCE [LARGE SCALE GENOMIC DNA]</scope>
    <source>
        <strain evidence="5 6">ATCC 29644</strain>
    </source>
</reference>
<keyword evidence="2" id="KW-0547">Nucleotide-binding</keyword>
<dbReference type="OrthoDB" id="9804819at2"/>
<dbReference type="Proteomes" id="UP000295257">
    <property type="component" value="Unassembled WGS sequence"/>
</dbReference>
<dbReference type="InterPro" id="IPR051782">
    <property type="entry name" value="ABC_Transporter_VariousFunc"/>
</dbReference>
<sequence>MIEIKNLSKNYDDKKALVDLNLTVESGKIFGLLGHNGAGKSTTIKSLVSIHKPNSGSIKINGMELSQHRSEIKKMITYVPDTPDVFLQLTASEYWNLVAKAYDLNDEDILPLRKKLVELFHMENRQNEVMSNFSHGIRQKAVLIASLLSDPAIWVLDEPFQGLDPQAVFDLKQLMKVQANKGKTVLFSTHDLQMAQTLCDDLAILKSGELIYEGSMTNLRKQYNNESLEKIYLQLTDSDDSKLFNEIEGEVNA</sequence>
<keyword evidence="1" id="KW-0813">Transport</keyword>
<protein>
    <recommendedName>
        <fullName evidence="4">ABC transporter domain-containing protein</fullName>
    </recommendedName>
</protein>
<evidence type="ECO:0000259" key="4">
    <source>
        <dbReference type="PROSITE" id="PS50893"/>
    </source>
</evidence>
<proteinExistence type="predicted"/>
<keyword evidence="3" id="KW-0067">ATP-binding</keyword>
<gene>
    <name evidence="5" type="ORF">C5L30_001406</name>
</gene>
<dbReference type="PANTHER" id="PTHR42939:SF1">
    <property type="entry name" value="ABC TRANSPORTER ATP-BINDING PROTEIN ALBC-RELATED"/>
    <property type="match status" value="1"/>
</dbReference>
<dbReference type="EMBL" id="PUFN01000024">
    <property type="protein sequence ID" value="TDG70615.1"/>
    <property type="molecule type" value="Genomic_DNA"/>
</dbReference>
<evidence type="ECO:0000256" key="3">
    <source>
        <dbReference type="ARBA" id="ARBA00022840"/>
    </source>
</evidence>
<feature type="domain" description="ABC transporter" evidence="4">
    <location>
        <begin position="2"/>
        <end position="232"/>
    </location>
</feature>
<dbReference type="Gene3D" id="3.40.50.300">
    <property type="entry name" value="P-loop containing nucleotide triphosphate hydrolases"/>
    <property type="match status" value="1"/>
</dbReference>
<evidence type="ECO:0000313" key="5">
    <source>
        <dbReference type="EMBL" id="TDG70615.1"/>
    </source>
</evidence>
<dbReference type="PANTHER" id="PTHR42939">
    <property type="entry name" value="ABC TRANSPORTER ATP-BINDING PROTEIN ALBC-RELATED"/>
    <property type="match status" value="1"/>
</dbReference>
<comment type="caution">
    <text evidence="5">The sequence shown here is derived from an EMBL/GenBank/DDBJ whole genome shotgun (WGS) entry which is preliminary data.</text>
</comment>
<dbReference type="SUPFAM" id="SSF52540">
    <property type="entry name" value="P-loop containing nucleoside triphosphate hydrolases"/>
    <property type="match status" value="1"/>
</dbReference>
<evidence type="ECO:0000256" key="1">
    <source>
        <dbReference type="ARBA" id="ARBA00022448"/>
    </source>
</evidence>
<dbReference type="AlphaFoldDB" id="A0A4V3A2S4"/>
<dbReference type="RefSeq" id="WP_010019656.1">
    <property type="nucleotide sequence ID" value="NZ_CP162899.1"/>
</dbReference>
<dbReference type="InterPro" id="IPR027417">
    <property type="entry name" value="P-loop_NTPase"/>
</dbReference>
<dbReference type="GO" id="GO:0005524">
    <property type="term" value="F:ATP binding"/>
    <property type="evidence" value="ECO:0007669"/>
    <property type="project" value="UniProtKB-KW"/>
</dbReference>